<dbReference type="AlphaFoldDB" id="A0A344SDT8"/>
<dbReference type="Proteomes" id="UP000251994">
    <property type="component" value="Chromosome"/>
</dbReference>
<dbReference type="Proteomes" id="UP000885283">
    <property type="component" value="Unassembled WGS sequence"/>
</dbReference>
<dbReference type="EMBL" id="RSUV01000010">
    <property type="protein sequence ID" value="MIV44735.1"/>
    <property type="molecule type" value="Genomic_DNA"/>
</dbReference>
<evidence type="ECO:0000313" key="4">
    <source>
        <dbReference type="EMBL" id="MIV44735.1"/>
    </source>
</evidence>
<evidence type="ECO:0000313" key="3">
    <source>
        <dbReference type="EMBL" id="MIK90672.1"/>
    </source>
</evidence>
<proteinExistence type="predicted"/>
<name>A0A344SDT8_SALER</name>
<evidence type="ECO:0000313" key="5">
    <source>
        <dbReference type="Proteomes" id="UP000251994"/>
    </source>
</evidence>
<dbReference type="EMBL" id="CP030219">
    <property type="protein sequence ID" value="AXD73027.1"/>
    <property type="molecule type" value="Genomic_DNA"/>
</dbReference>
<organism evidence="4">
    <name type="scientific">Salmonella enterica</name>
    <name type="common">Salmonella choleraesuis</name>
    <dbReference type="NCBI Taxonomy" id="28901"/>
    <lineage>
        <taxon>Bacteria</taxon>
        <taxon>Pseudomonadati</taxon>
        <taxon>Pseudomonadota</taxon>
        <taxon>Gammaproteobacteria</taxon>
        <taxon>Enterobacterales</taxon>
        <taxon>Enterobacteriaceae</taxon>
        <taxon>Salmonella</taxon>
    </lineage>
</organism>
<gene>
    <name evidence="4" type="ORF">A7E06_14700</name>
    <name evidence="1" type="ORF">CHC34_20095</name>
    <name evidence="3" type="ORF">KO51_03450</name>
    <name evidence="2" type="ORF">NL99_08005</name>
</gene>
<dbReference type="EMBL" id="RSMR01000002">
    <property type="protein sequence ID" value="MIK90672.1"/>
    <property type="molecule type" value="Genomic_DNA"/>
</dbReference>
<reference evidence="1 5" key="1">
    <citation type="submission" date="2018-06" db="EMBL/GenBank/DDBJ databases">
        <title>Completed Genome Sequences of 32 Strains from Various Serotypes of Salmonella enterica.</title>
        <authorList>
            <person name="Nash J.H.E."/>
            <person name="Robertson J."/>
            <person name="Bessonov K."/>
        </authorList>
    </citation>
    <scope>NUCLEOTIDE SEQUENCE [LARGE SCALE GENOMIC DNA]</scope>
    <source>
        <strain evidence="1 5">SA20021456</strain>
    </source>
</reference>
<evidence type="ECO:0000313" key="2">
    <source>
        <dbReference type="EMBL" id="EAA8664992.1"/>
    </source>
</evidence>
<accession>A0A344SDT8</accession>
<reference evidence="4" key="2">
    <citation type="submission" date="2018-07" db="EMBL/GenBank/DDBJ databases">
        <authorList>
            <consortium name="GenomeTrakr network: Whole genome sequencing for foodborne pathogen traceback"/>
        </authorList>
    </citation>
    <scope>NUCLEOTIDE SEQUENCE [LARGE SCALE GENOMIC DNA]</scope>
    <source>
        <strain evidence="4">CFSAN048114</strain>
        <strain evidence="3">FLUFL-1338</strain>
        <strain evidence="2">FLUFL-367</strain>
    </source>
</reference>
<dbReference type="EMBL" id="AAACVH010000009">
    <property type="protein sequence ID" value="EAA8664992.1"/>
    <property type="molecule type" value="Genomic_DNA"/>
</dbReference>
<protein>
    <submittedName>
        <fullName evidence="4">Uncharacterized protein</fullName>
    </submittedName>
</protein>
<evidence type="ECO:0000313" key="1">
    <source>
        <dbReference type="EMBL" id="AXD73027.1"/>
    </source>
</evidence>
<dbReference type="Proteomes" id="UP000839530">
    <property type="component" value="Unassembled WGS sequence"/>
</dbReference>
<dbReference type="Proteomes" id="UP000839834">
    <property type="component" value="Unassembled WGS sequence"/>
</dbReference>
<sequence length="66" mass="7821">MLPLTQAKCARRNGKKAKRRWLHPWTWSVKSKFPSSFAPSRRWRRLFTPVTYLCKLPGILRLAVLL</sequence>